<dbReference type="Proteomes" id="UP000265520">
    <property type="component" value="Unassembled WGS sequence"/>
</dbReference>
<evidence type="ECO:0000313" key="3">
    <source>
        <dbReference type="Proteomes" id="UP000265520"/>
    </source>
</evidence>
<keyword evidence="3" id="KW-1185">Reference proteome</keyword>
<dbReference type="AlphaFoldDB" id="A0A392TPX0"/>
<protein>
    <submittedName>
        <fullName evidence="2">Uncharacterized protein</fullName>
    </submittedName>
</protein>
<proteinExistence type="predicted"/>
<name>A0A392TPX0_9FABA</name>
<sequence length="53" mass="5827">MVGVNNDNIPEHMAENNLQPGYGPQYQQDGMFASVTGEDGEQVHEPYVPPDPL</sequence>
<organism evidence="2 3">
    <name type="scientific">Trifolium medium</name>
    <dbReference type="NCBI Taxonomy" id="97028"/>
    <lineage>
        <taxon>Eukaryota</taxon>
        <taxon>Viridiplantae</taxon>
        <taxon>Streptophyta</taxon>
        <taxon>Embryophyta</taxon>
        <taxon>Tracheophyta</taxon>
        <taxon>Spermatophyta</taxon>
        <taxon>Magnoliopsida</taxon>
        <taxon>eudicotyledons</taxon>
        <taxon>Gunneridae</taxon>
        <taxon>Pentapetalae</taxon>
        <taxon>rosids</taxon>
        <taxon>fabids</taxon>
        <taxon>Fabales</taxon>
        <taxon>Fabaceae</taxon>
        <taxon>Papilionoideae</taxon>
        <taxon>50 kb inversion clade</taxon>
        <taxon>NPAAA clade</taxon>
        <taxon>Hologalegina</taxon>
        <taxon>IRL clade</taxon>
        <taxon>Trifolieae</taxon>
        <taxon>Trifolium</taxon>
    </lineage>
</organism>
<reference evidence="2 3" key="1">
    <citation type="journal article" date="2018" name="Front. Plant Sci.">
        <title>Red Clover (Trifolium pratense) and Zigzag Clover (T. medium) - A Picture of Genomic Similarities and Differences.</title>
        <authorList>
            <person name="Dluhosova J."/>
            <person name="Istvanek J."/>
            <person name="Nedelnik J."/>
            <person name="Repkova J."/>
        </authorList>
    </citation>
    <scope>NUCLEOTIDE SEQUENCE [LARGE SCALE GENOMIC DNA]</scope>
    <source>
        <strain evidence="3">cv. 10/8</strain>
        <tissue evidence="2">Leaf</tissue>
    </source>
</reference>
<comment type="caution">
    <text evidence="2">The sequence shown here is derived from an EMBL/GenBank/DDBJ whole genome shotgun (WGS) entry which is preliminary data.</text>
</comment>
<dbReference type="EMBL" id="LXQA010632966">
    <property type="protein sequence ID" value="MCI63213.1"/>
    <property type="molecule type" value="Genomic_DNA"/>
</dbReference>
<evidence type="ECO:0000256" key="1">
    <source>
        <dbReference type="SAM" id="MobiDB-lite"/>
    </source>
</evidence>
<feature type="non-terminal residue" evidence="2">
    <location>
        <position position="53"/>
    </location>
</feature>
<feature type="compositionally biased region" description="Low complexity" evidence="1">
    <location>
        <begin position="19"/>
        <end position="28"/>
    </location>
</feature>
<feature type="region of interest" description="Disordered" evidence="1">
    <location>
        <begin position="1"/>
        <end position="53"/>
    </location>
</feature>
<accession>A0A392TPX0</accession>
<evidence type="ECO:0000313" key="2">
    <source>
        <dbReference type="EMBL" id="MCI63213.1"/>
    </source>
</evidence>